<comment type="caution">
    <text evidence="2">The sequence shown here is derived from an EMBL/GenBank/DDBJ whole genome shotgun (WGS) entry which is preliminary data.</text>
</comment>
<feature type="compositionally biased region" description="Pro residues" evidence="1">
    <location>
        <begin position="89"/>
        <end position="108"/>
    </location>
</feature>
<sequence>MLTLRPQLPPTRPPEWRGRSRQVSNAALARQASEQRRRATATRTITEQYTAPERTADDEKSELIHASLILDLATEKPKPIVATTTIITPAPPRPAFIPPPPSASPSPPSSASMSPDYYDSPPSPPRSLADQVHVAYALDDIHLAKVLLLKLKGIDVTSDDDPRIAAVKDEDFDFCFVPHGRLMDEADEKALEERQRMEMERLEEMRRADRLRALERIWEQEKRRLREAKALAQRRREKEAKMRVAEETRMRMEAEHRTRLARRTPQTRTRNVVTYKMVVASTASHDDVDPFLYDFMPPRPLSQGPSVHVKPHPKSQSRSPFSRPLFDDSRTVPFSDVLASMQGPLFPSDRRTTSPASGSSSVDRRRRRDAELLDSLLKVVEWEEDERRRRKGKWVEKKLKSRPAVQRKNSRKEACAACSDTSSASSSSSSSSSISPTPSRRSWLSFSSASSASSASTALTTPSTSPAPWFGKSTSPVRQQPKSWFIASPSPSTLTITISLTQPPPPPPTQLQPQQHVCKSCSAQQRVPVSLTDSPLQPPSDPNASTASPSSPIPGDRSMMDNADVGGVQSGAFGIVVGRLWELARGLGGVYVGVGGGVARLGVDAYDVSYRGVVGGGGGGAEEEDGDGKRKRKVEGGVRGERLGKKLAPPGARVCKADVERFVGAGRVGFSTTTTSANTNSKSGPPIQIPPMIPLRTRSSSPSSPFEAERAGTPPRTILPNPLPFPIVFKPLPVPCRSPFRLHAHVQACLEREEVGDAEGDGCLSSSYSSSYSSYASTSYTSSATGTDMLYHHHHHQPHAQPILRVRAVENPLHLRVKALQNVMGRRGVEWPPSYGYNEVVGGSWGMGMGINVGMGMGRGRGRARDAREGRDRETRWKEKEGMLGGGREKVVRVAWEGRGRSLLGVGSGGGVGGVGVGGVGVGGVGIGQRGRERERDAEWW</sequence>
<feature type="compositionally biased region" description="Low complexity" evidence="1">
    <location>
        <begin position="109"/>
        <end position="120"/>
    </location>
</feature>
<reference evidence="2" key="1">
    <citation type="submission" date="2018-04" db="EMBL/GenBank/DDBJ databases">
        <title>Whole genome sequencing of Hypsizygus marmoreus.</title>
        <authorList>
            <person name="Choi I.-G."/>
            <person name="Min B."/>
            <person name="Kim J.-G."/>
            <person name="Kim S."/>
            <person name="Oh Y.-L."/>
            <person name="Kong W.-S."/>
            <person name="Park H."/>
            <person name="Jeong J."/>
            <person name="Song E.-S."/>
        </authorList>
    </citation>
    <scope>NUCLEOTIDE SEQUENCE [LARGE SCALE GENOMIC DNA]</scope>
    <source>
        <strain evidence="2">51987-8</strain>
    </source>
</reference>
<feature type="region of interest" description="Disordered" evidence="1">
    <location>
        <begin position="303"/>
        <end position="327"/>
    </location>
</feature>
<feature type="region of interest" description="Disordered" evidence="1">
    <location>
        <begin position="672"/>
        <end position="717"/>
    </location>
</feature>
<feature type="compositionally biased region" description="Basic and acidic residues" evidence="1">
    <location>
        <begin position="239"/>
        <end position="258"/>
    </location>
</feature>
<feature type="region of interest" description="Disordered" evidence="1">
    <location>
        <begin position="530"/>
        <end position="563"/>
    </location>
</feature>
<organism evidence="2 3">
    <name type="scientific">Hypsizygus marmoreus</name>
    <name type="common">White beech mushroom</name>
    <name type="synonym">Agaricus marmoreus</name>
    <dbReference type="NCBI Taxonomy" id="39966"/>
    <lineage>
        <taxon>Eukaryota</taxon>
        <taxon>Fungi</taxon>
        <taxon>Dikarya</taxon>
        <taxon>Basidiomycota</taxon>
        <taxon>Agaricomycotina</taxon>
        <taxon>Agaricomycetes</taxon>
        <taxon>Agaricomycetidae</taxon>
        <taxon>Agaricales</taxon>
        <taxon>Tricholomatineae</taxon>
        <taxon>Lyophyllaceae</taxon>
        <taxon>Hypsizygus</taxon>
    </lineage>
</organism>
<dbReference type="AlphaFoldDB" id="A0A369K737"/>
<feature type="region of interest" description="Disordered" evidence="1">
    <location>
        <begin position="615"/>
        <end position="634"/>
    </location>
</feature>
<feature type="region of interest" description="Disordered" evidence="1">
    <location>
        <begin position="495"/>
        <end position="516"/>
    </location>
</feature>
<evidence type="ECO:0000313" key="3">
    <source>
        <dbReference type="Proteomes" id="UP000076154"/>
    </source>
</evidence>
<dbReference type="EMBL" id="LUEZ02000010">
    <property type="protein sequence ID" value="RDB28657.1"/>
    <property type="molecule type" value="Genomic_DNA"/>
</dbReference>
<protein>
    <submittedName>
        <fullName evidence="2">Uncharacterized protein</fullName>
    </submittedName>
</protein>
<feature type="region of interest" description="Disordered" evidence="1">
    <location>
        <begin position="387"/>
        <end position="477"/>
    </location>
</feature>
<feature type="compositionally biased region" description="Low complexity" evidence="1">
    <location>
        <begin position="415"/>
        <end position="469"/>
    </location>
</feature>
<feature type="region of interest" description="Disordered" evidence="1">
    <location>
        <begin position="239"/>
        <end position="261"/>
    </location>
</feature>
<name>A0A369K737_HYPMA</name>
<evidence type="ECO:0000256" key="1">
    <source>
        <dbReference type="SAM" id="MobiDB-lite"/>
    </source>
</evidence>
<feature type="region of interest" description="Disordered" evidence="1">
    <location>
        <begin position="1"/>
        <end position="59"/>
    </location>
</feature>
<keyword evidence="3" id="KW-1185">Reference proteome</keyword>
<dbReference type="InParanoid" id="A0A369K737"/>
<feature type="region of interest" description="Disordered" evidence="1">
    <location>
        <begin position="88"/>
        <end position="126"/>
    </location>
</feature>
<feature type="region of interest" description="Disordered" evidence="1">
    <location>
        <begin position="343"/>
        <end position="366"/>
    </location>
</feature>
<dbReference type="OrthoDB" id="3270558at2759"/>
<gene>
    <name evidence="2" type="ORF">Hypma_016028</name>
</gene>
<accession>A0A369K737</accession>
<feature type="compositionally biased region" description="Low complexity" evidence="1">
    <location>
        <begin position="672"/>
        <end position="683"/>
    </location>
</feature>
<evidence type="ECO:0000313" key="2">
    <source>
        <dbReference type="EMBL" id="RDB28657.1"/>
    </source>
</evidence>
<dbReference type="Proteomes" id="UP000076154">
    <property type="component" value="Unassembled WGS sequence"/>
</dbReference>
<proteinExistence type="predicted"/>